<dbReference type="PROSITE" id="PS51892">
    <property type="entry name" value="SUBTILASE"/>
    <property type="match status" value="1"/>
</dbReference>
<protein>
    <recommendedName>
        <fullName evidence="5">subtilisin</fullName>
        <ecNumber evidence="5">3.4.21.62</ecNumber>
    </recommendedName>
</protein>
<dbReference type="Proteomes" id="UP001295684">
    <property type="component" value="Unassembled WGS sequence"/>
</dbReference>
<evidence type="ECO:0000256" key="4">
    <source>
        <dbReference type="ARBA" id="ARBA00023529"/>
    </source>
</evidence>
<comment type="caution">
    <text evidence="6">Lacks conserved residue(s) required for the propagation of feature annotation.</text>
</comment>
<proteinExistence type="inferred from homology"/>
<dbReference type="PANTHER" id="PTHR43806:SF7">
    <property type="entry name" value="MEMBRANE-BOUND TRANSCRIPTION FACTOR SITE-1 PROTEASE"/>
    <property type="match status" value="1"/>
</dbReference>
<reference evidence="11" key="1">
    <citation type="submission" date="2023-07" db="EMBL/GenBank/DDBJ databases">
        <authorList>
            <consortium name="AG Swart"/>
            <person name="Singh M."/>
            <person name="Singh A."/>
            <person name="Seah K."/>
            <person name="Emmerich C."/>
        </authorList>
    </citation>
    <scope>NUCLEOTIDE SEQUENCE</scope>
    <source>
        <strain evidence="11">DP1</strain>
    </source>
</reference>
<comment type="similarity">
    <text evidence="1 6">Belongs to the peptidase S8 family.</text>
</comment>
<evidence type="ECO:0000313" key="11">
    <source>
        <dbReference type="EMBL" id="CAI2381377.1"/>
    </source>
</evidence>
<dbReference type="EMBL" id="CAMPGE010023438">
    <property type="protein sequence ID" value="CAI2381377.1"/>
    <property type="molecule type" value="Genomic_DNA"/>
</dbReference>
<sequence>MLNIVDIVDFTKEDQDNDATSHGTFIASVIGSKNPACPGIAPDAELYIFKVFNKNHDSYTEWFLEAFNFAIEQGIDIINLSNGSSDFQDNPFIDKINEVTGHGITVVSSIGNDGPDQGTLNNPADMTNVIGVGSLNQAKTGIAHFSSRGITTWNLLKEYGIVKPDVITLGEKIGGLDIDGGCTVSSGTSVSSGIISGSLAVILSSLEYKPNPALIKSHILKNSNKDKKLLMSYQTGGVFDLNKVRESLKPKKNSLPIVFPERLDLTDPSNEPFSSISFYSTMSPISFNFTVIHPSSKNGSEIEDLFWKTENEFVHDCLKIQYEKSDAIEYYTLVKMTISVDSTRECRFVSAPEEDITTYISFTSSTPGEIQYTTHTMKINLIPTPERSKRILMDAYHNLKFPEDGYILRDSIFVDKQPYEWKGDHLFTNYLQLYKFLRSQEYHIEILNEPITCFDSRNYAAFILADPEKALSKNEVIKLRKDIEIRGLSLIIIAEWSDEAMIEKHTFKSEFTKKEWKPVIGGSDLRSINTLLKPYGIMFKESSYSGTIAVGEEKYKIESGAVIQKFPNKGYLFAGKLVEDVISMAKIEDLDKIKEEIHPLIGIYDLSDENNNKESGSILAIGDSYCIESSAPVKCYNLLDEFLRSLNQKIKQSLLFSPEHLLNSDFNSSPEQAPLSDTYREDPTTCIGTSFFSVKDTQPLLGDFSYEQTSEILTRFTVLDDAKYTGGEDWVGSLVFKNEIIVLLVIAMGILCCLVFYVWWQRKRNIKYMKILPDVDI</sequence>
<dbReference type="GO" id="GO:0005794">
    <property type="term" value="C:Golgi apparatus"/>
    <property type="evidence" value="ECO:0007669"/>
    <property type="project" value="TreeGrafter"/>
</dbReference>
<keyword evidence="3" id="KW-0720">Serine protease</keyword>
<dbReference type="Pfam" id="PF23094">
    <property type="entry name" value="MBTPS1_3rd"/>
    <property type="match status" value="1"/>
</dbReference>
<dbReference type="InterPro" id="IPR057032">
    <property type="entry name" value="MBTPS1_4th"/>
</dbReference>
<dbReference type="InterPro" id="IPR057060">
    <property type="entry name" value="MBTPS1_3rd"/>
</dbReference>
<dbReference type="PANTHER" id="PTHR43806">
    <property type="entry name" value="PEPTIDASE S8"/>
    <property type="match status" value="1"/>
</dbReference>
<evidence type="ECO:0000313" key="12">
    <source>
        <dbReference type="Proteomes" id="UP001295684"/>
    </source>
</evidence>
<feature type="domain" description="Peptidase S8/S53" evidence="8">
    <location>
        <begin position="12"/>
        <end position="228"/>
    </location>
</feature>
<evidence type="ECO:0000256" key="5">
    <source>
        <dbReference type="ARBA" id="ARBA00023619"/>
    </source>
</evidence>
<comment type="caution">
    <text evidence="11">The sequence shown here is derived from an EMBL/GenBank/DDBJ whole genome shotgun (WGS) entry which is preliminary data.</text>
</comment>
<dbReference type="InterPro" id="IPR000209">
    <property type="entry name" value="Peptidase_S8/S53_dom"/>
</dbReference>
<keyword evidence="2" id="KW-0645">Protease</keyword>
<dbReference type="InterPro" id="IPR036852">
    <property type="entry name" value="Peptidase_S8/S53_dom_sf"/>
</dbReference>
<keyword evidence="7" id="KW-0472">Membrane</keyword>
<feature type="domain" description="MBTPS1 fourth" evidence="9">
    <location>
        <begin position="385"/>
        <end position="657"/>
    </location>
</feature>
<feature type="transmembrane region" description="Helical" evidence="7">
    <location>
        <begin position="740"/>
        <end position="760"/>
    </location>
</feature>
<dbReference type="GO" id="GO:0004252">
    <property type="term" value="F:serine-type endopeptidase activity"/>
    <property type="evidence" value="ECO:0007669"/>
    <property type="project" value="UniProtKB-EC"/>
</dbReference>
<organism evidence="11 12">
    <name type="scientific">Euplotes crassus</name>
    <dbReference type="NCBI Taxonomy" id="5936"/>
    <lineage>
        <taxon>Eukaryota</taxon>
        <taxon>Sar</taxon>
        <taxon>Alveolata</taxon>
        <taxon>Ciliophora</taxon>
        <taxon>Intramacronucleata</taxon>
        <taxon>Spirotrichea</taxon>
        <taxon>Hypotrichia</taxon>
        <taxon>Euplotida</taxon>
        <taxon>Euplotidae</taxon>
        <taxon>Moneuplotes</taxon>
    </lineage>
</organism>
<accession>A0AAD1Y152</accession>
<dbReference type="InterPro" id="IPR022398">
    <property type="entry name" value="Peptidase_S8_His-AS"/>
</dbReference>
<dbReference type="EC" id="3.4.21.62" evidence="5"/>
<evidence type="ECO:0000259" key="8">
    <source>
        <dbReference type="Pfam" id="PF00082"/>
    </source>
</evidence>
<evidence type="ECO:0000256" key="3">
    <source>
        <dbReference type="ARBA" id="ARBA00022825"/>
    </source>
</evidence>
<evidence type="ECO:0000256" key="6">
    <source>
        <dbReference type="PROSITE-ProRule" id="PRU01240"/>
    </source>
</evidence>
<keyword evidence="7" id="KW-1133">Transmembrane helix</keyword>
<dbReference type="Pfam" id="PF00082">
    <property type="entry name" value="Peptidase_S8"/>
    <property type="match status" value="1"/>
</dbReference>
<comment type="catalytic activity">
    <reaction evidence="4">
        <text>Hydrolysis of proteins with broad specificity for peptide bonds, and a preference for a large uncharged residue in P1. Hydrolyzes peptide amides.</text>
        <dbReference type="EC" id="3.4.21.62"/>
    </reaction>
</comment>
<feature type="domain" description="MBTPS1 third" evidence="10">
    <location>
        <begin position="259"/>
        <end position="380"/>
    </location>
</feature>
<dbReference type="AlphaFoldDB" id="A0AAD1Y152"/>
<dbReference type="SUPFAM" id="SSF52743">
    <property type="entry name" value="Subtilisin-like"/>
    <property type="match status" value="1"/>
</dbReference>
<keyword evidence="12" id="KW-1185">Reference proteome</keyword>
<keyword evidence="3" id="KW-0378">Hydrolase</keyword>
<dbReference type="Pfam" id="PF23090">
    <property type="entry name" value="MBTPS1_4th"/>
    <property type="match status" value="1"/>
</dbReference>
<keyword evidence="7" id="KW-0812">Transmembrane</keyword>
<gene>
    <name evidence="11" type="ORF">ECRASSUSDP1_LOCUS22832</name>
</gene>
<dbReference type="Gene3D" id="3.40.50.200">
    <property type="entry name" value="Peptidase S8/S53 domain"/>
    <property type="match status" value="1"/>
</dbReference>
<evidence type="ECO:0000256" key="2">
    <source>
        <dbReference type="ARBA" id="ARBA00022670"/>
    </source>
</evidence>
<evidence type="ECO:0000256" key="7">
    <source>
        <dbReference type="SAM" id="Phobius"/>
    </source>
</evidence>
<dbReference type="GO" id="GO:0006508">
    <property type="term" value="P:proteolysis"/>
    <property type="evidence" value="ECO:0007669"/>
    <property type="project" value="UniProtKB-KW"/>
</dbReference>
<evidence type="ECO:0000259" key="10">
    <source>
        <dbReference type="Pfam" id="PF23094"/>
    </source>
</evidence>
<evidence type="ECO:0000259" key="9">
    <source>
        <dbReference type="Pfam" id="PF23090"/>
    </source>
</evidence>
<name>A0AAD1Y152_EUPCR</name>
<dbReference type="PROSITE" id="PS00137">
    <property type="entry name" value="SUBTILASE_HIS"/>
    <property type="match status" value="1"/>
</dbReference>
<evidence type="ECO:0000256" key="1">
    <source>
        <dbReference type="ARBA" id="ARBA00011073"/>
    </source>
</evidence>
<dbReference type="InterPro" id="IPR050131">
    <property type="entry name" value="Peptidase_S8_subtilisin-like"/>
</dbReference>